<proteinExistence type="predicted"/>
<dbReference type="Proteomes" id="UP000028945">
    <property type="component" value="Chromosome"/>
</dbReference>
<dbReference type="RefSeq" id="WP_038498396.1">
    <property type="nucleotide sequence ID" value="NZ_AFWK01000114.1"/>
</dbReference>
<protein>
    <recommendedName>
        <fullName evidence="3">DNA binding HTH domain-containing protein</fullName>
    </recommendedName>
</protein>
<dbReference type="OrthoDB" id="8687324at2"/>
<dbReference type="KEGG" id="bpsi:IX83_01640"/>
<dbReference type="Gene3D" id="1.10.10.60">
    <property type="entry name" value="Homeodomain-like"/>
    <property type="match status" value="1"/>
</dbReference>
<evidence type="ECO:0008006" key="3">
    <source>
        <dbReference type="Google" id="ProtNLM"/>
    </source>
</evidence>
<dbReference type="SUPFAM" id="SSF46689">
    <property type="entry name" value="Homeodomain-like"/>
    <property type="match status" value="1"/>
</dbReference>
<sequence length="244" mass="27900">MTQGMIAIVQTVNNKESVRFLEKHLGKNNCRVIFVETTKDDDMVSCISQSLHGITAVLIPVTIADLSYIRTQLCYRSSPLTSPLICLGFGVSSAVFEDLMRYGIADFIQDGTQVNEIKVRLKVLKYRGVFLGPGYENTSQRLSYHVQSKTIETQVESSQSLHLKDSLSYHQSQDFYDVLCREHDYNSAKRQMIECFDRGYLSAMLSWQRGNISQAAIHAGKNRRAFWELMRKYQIDGQAYRELS</sequence>
<dbReference type="HOGENOM" id="CLU_1136313_0_0_4"/>
<name>A0A077DFQ8_9BURK</name>
<dbReference type="EMBL" id="CP009238">
    <property type="protein sequence ID" value="AIL32187.1"/>
    <property type="molecule type" value="Genomic_DNA"/>
</dbReference>
<organism evidence="1 2">
    <name type="scientific">Basilea psittacipulmonis DSM 24701</name>
    <dbReference type="NCBI Taxonomy" id="1072685"/>
    <lineage>
        <taxon>Bacteria</taxon>
        <taxon>Pseudomonadati</taxon>
        <taxon>Pseudomonadota</taxon>
        <taxon>Betaproteobacteria</taxon>
        <taxon>Burkholderiales</taxon>
        <taxon>Alcaligenaceae</taxon>
        <taxon>Basilea</taxon>
    </lineage>
</organism>
<evidence type="ECO:0000313" key="2">
    <source>
        <dbReference type="Proteomes" id="UP000028945"/>
    </source>
</evidence>
<dbReference type="InterPro" id="IPR009057">
    <property type="entry name" value="Homeodomain-like_sf"/>
</dbReference>
<dbReference type="AlphaFoldDB" id="A0A077DFQ8"/>
<accession>A0A077DFQ8</accession>
<gene>
    <name evidence="1" type="ORF">IX83_01640</name>
</gene>
<keyword evidence="2" id="KW-1185">Reference proteome</keyword>
<dbReference type="STRING" id="1072685.IX83_01640"/>
<reference evidence="1 2" key="1">
    <citation type="journal article" date="2014" name="BMC Genomics">
        <title>A genomic perspective on a new bacterial genus and species from the Alcaligenaceae family, Basilea psittacipulmonis.</title>
        <authorList>
            <person name="Whiteson K.L."/>
            <person name="Hernandez D."/>
            <person name="Lazarevic V."/>
            <person name="Gaia N."/>
            <person name="Farinelli L."/>
            <person name="Francois P."/>
            <person name="Pilo P."/>
            <person name="Frey J."/>
            <person name="Schrenzel J."/>
        </authorList>
    </citation>
    <scope>NUCLEOTIDE SEQUENCE [LARGE SCALE GENOMIC DNA]</scope>
    <source>
        <strain evidence="1 2">DSM 24701</strain>
    </source>
</reference>
<dbReference type="eggNOG" id="COG2204">
    <property type="taxonomic scope" value="Bacteria"/>
</dbReference>
<evidence type="ECO:0000313" key="1">
    <source>
        <dbReference type="EMBL" id="AIL32187.1"/>
    </source>
</evidence>